<dbReference type="Gene3D" id="3.30.9.10">
    <property type="entry name" value="D-Amino Acid Oxidase, subunit A, domain 2"/>
    <property type="match status" value="1"/>
</dbReference>
<evidence type="ECO:0000259" key="1">
    <source>
        <dbReference type="Pfam" id="PF01494"/>
    </source>
</evidence>
<dbReference type="Gene3D" id="3.50.50.60">
    <property type="entry name" value="FAD/NAD(P)-binding domain"/>
    <property type="match status" value="2"/>
</dbReference>
<dbReference type="InterPro" id="IPR051205">
    <property type="entry name" value="UbiH/COQ6_monooxygenase"/>
</dbReference>
<dbReference type="PANTHER" id="PTHR43876:SF7">
    <property type="entry name" value="UBIQUINONE BIOSYNTHESIS MONOOXYGENASE COQ6, MITOCHONDRIAL"/>
    <property type="match status" value="1"/>
</dbReference>
<dbReference type="RefSeq" id="WP_108402365.1">
    <property type="nucleotide sequence ID" value="NZ_NESP01000001.1"/>
</dbReference>
<dbReference type="EMBL" id="NESP01000001">
    <property type="protein sequence ID" value="PUE59894.1"/>
    <property type="molecule type" value="Genomic_DNA"/>
</dbReference>
<dbReference type="InterPro" id="IPR002938">
    <property type="entry name" value="FAD-bd"/>
</dbReference>
<dbReference type="PANTHER" id="PTHR43876">
    <property type="entry name" value="UBIQUINONE BIOSYNTHESIS MONOOXYGENASE COQ6, MITOCHONDRIAL"/>
    <property type="match status" value="1"/>
</dbReference>
<dbReference type="GO" id="GO:0071949">
    <property type="term" value="F:FAD binding"/>
    <property type="evidence" value="ECO:0007669"/>
    <property type="project" value="InterPro"/>
</dbReference>
<name>A0A315EV53_9BURK</name>
<accession>A0A315EV53</accession>
<dbReference type="PRINTS" id="PR00420">
    <property type="entry name" value="RNGMNOXGNASE"/>
</dbReference>
<dbReference type="Pfam" id="PF01494">
    <property type="entry name" value="FAD_binding_3"/>
    <property type="match status" value="1"/>
</dbReference>
<dbReference type="InterPro" id="IPR036188">
    <property type="entry name" value="FAD/NAD-bd_sf"/>
</dbReference>
<dbReference type="Proteomes" id="UP000251341">
    <property type="component" value="Unassembled WGS sequence"/>
</dbReference>
<protein>
    <submittedName>
        <fullName evidence="2">Ubiquinone biosynthesis protein UbiH</fullName>
    </submittedName>
</protein>
<keyword evidence="2" id="KW-0830">Ubiquinone</keyword>
<evidence type="ECO:0000313" key="2">
    <source>
        <dbReference type="EMBL" id="PUE59894.1"/>
    </source>
</evidence>
<reference evidence="2 3" key="1">
    <citation type="submission" date="2017-04" db="EMBL/GenBank/DDBJ databases">
        <title>Unexpected and diverse lifestyles within the genus Limnohabitans.</title>
        <authorList>
            <person name="Kasalicky V."/>
            <person name="Mehrshad M."/>
            <person name="Andrei S.-A."/>
            <person name="Salcher M."/>
            <person name="Kratochvilova H."/>
            <person name="Simek K."/>
            <person name="Ghai R."/>
        </authorList>
    </citation>
    <scope>NUCLEOTIDE SEQUENCE [LARGE SCALE GENOMIC DNA]</scope>
    <source>
        <strain evidence="2 3">MWH-C5</strain>
    </source>
</reference>
<dbReference type="AlphaFoldDB" id="A0A315EV53"/>
<organism evidence="2 3">
    <name type="scientific">Limnohabitans curvus</name>
    <dbReference type="NCBI Taxonomy" id="323423"/>
    <lineage>
        <taxon>Bacteria</taxon>
        <taxon>Pseudomonadati</taxon>
        <taxon>Pseudomonadota</taxon>
        <taxon>Betaproteobacteria</taxon>
        <taxon>Burkholderiales</taxon>
        <taxon>Comamonadaceae</taxon>
        <taxon>Limnohabitans</taxon>
    </lineage>
</organism>
<feature type="domain" description="FAD-binding" evidence="1">
    <location>
        <begin position="126"/>
        <end position="322"/>
    </location>
</feature>
<dbReference type="SUPFAM" id="SSF51905">
    <property type="entry name" value="FAD/NAD(P)-binding domain"/>
    <property type="match status" value="1"/>
</dbReference>
<gene>
    <name evidence="2" type="ORF">B9Z44_10095</name>
</gene>
<proteinExistence type="predicted"/>
<keyword evidence="3" id="KW-1185">Reference proteome</keyword>
<evidence type="ECO:0000313" key="3">
    <source>
        <dbReference type="Proteomes" id="UP000251341"/>
    </source>
</evidence>
<sequence length="373" mass="40567">MAQKLDVCIRGDGMVGRTLALLLARQKLRVGLVTSAPKTTQDVRAYSLNSASRDLLSGLRCWPDAMHATPVQHMRVWGDDGGFTHFESPTPEGLTWIVDVPVLEAQLAEAVRYQAEITPLTAPEPAALTVVCEGRASATRAELGVNFEVLPYQQHAVAARVRCSTPHRQQALQWFTQGVHGLEILALLPLGGAQGDTASLVWSLPPERAKDMLALSPEAFGIELEHASNGVLGQIALTSERAMWPLQLACADRWTGSFADGSAWALAGDAAHNIHPLAGLGLNLGLADVAELANVLKAREAKDYWRSVGDRYFMRRYERARKADMVPTWVACDGLQRLFAHPNPGVQALRNWGMNGFNSLATVKAWAMHQAMG</sequence>
<comment type="caution">
    <text evidence="2">The sequence shown here is derived from an EMBL/GenBank/DDBJ whole genome shotgun (WGS) entry which is preliminary data.</text>
</comment>